<evidence type="ECO:0000313" key="2">
    <source>
        <dbReference type="Proteomes" id="UP000232688"/>
    </source>
</evidence>
<evidence type="ECO:0000313" key="1">
    <source>
        <dbReference type="EMBL" id="PKC57582.1"/>
    </source>
</evidence>
<organism evidence="1 2">
    <name type="scientific">Rhizophagus irregularis</name>
    <dbReference type="NCBI Taxonomy" id="588596"/>
    <lineage>
        <taxon>Eukaryota</taxon>
        <taxon>Fungi</taxon>
        <taxon>Fungi incertae sedis</taxon>
        <taxon>Mucoromycota</taxon>
        <taxon>Glomeromycotina</taxon>
        <taxon>Glomeromycetes</taxon>
        <taxon>Glomerales</taxon>
        <taxon>Glomeraceae</taxon>
        <taxon>Rhizophagus</taxon>
    </lineage>
</organism>
<dbReference type="AlphaFoldDB" id="A0A2I1F9M1"/>
<accession>A0A2I1F9M1</accession>
<dbReference type="VEuPathDB" id="FungiDB:RhiirFUN_010946"/>
<name>A0A2I1F9M1_9GLOM</name>
<sequence length="133" mass="14803">MDNNPSQNNHFTESINLQQSTAAVIQPGHENSSNMNHNVVNADLSVLANSSTMQSYPPQITSSYTLQYVHLSQPISSPGSFNMASINPGVYSFDIPRFKIIVVPISFQQDNTYINSFSNNMGNQLTQFTQFRP</sequence>
<proteinExistence type="predicted"/>
<comment type="caution">
    <text evidence="1">The sequence shown here is derived from an EMBL/GenBank/DDBJ whole genome shotgun (WGS) entry which is preliminary data.</text>
</comment>
<reference evidence="1 2" key="1">
    <citation type="submission" date="2017-10" db="EMBL/GenBank/DDBJ databases">
        <title>Extensive intraspecific genome diversity in a model arbuscular mycorrhizal fungus.</title>
        <authorList>
            <person name="Chen E.C.H."/>
            <person name="Morin E."/>
            <person name="Baudet D."/>
            <person name="Noel J."/>
            <person name="Ndikumana S."/>
            <person name="Charron P."/>
            <person name="St-Onge C."/>
            <person name="Giorgi J."/>
            <person name="Grigoriev I.V."/>
            <person name="Roux C."/>
            <person name="Martin F.M."/>
            <person name="Corradi N."/>
        </authorList>
    </citation>
    <scope>NUCLEOTIDE SEQUENCE [LARGE SCALE GENOMIC DNA]</scope>
    <source>
        <strain evidence="1 2">A1</strain>
    </source>
</reference>
<protein>
    <submittedName>
        <fullName evidence="1">Uncharacterized protein</fullName>
    </submittedName>
</protein>
<dbReference type="Proteomes" id="UP000232688">
    <property type="component" value="Unassembled WGS sequence"/>
</dbReference>
<dbReference type="EMBL" id="LLXH01001782">
    <property type="protein sequence ID" value="PKC57582.1"/>
    <property type="molecule type" value="Genomic_DNA"/>
</dbReference>
<dbReference type="VEuPathDB" id="FungiDB:RhiirA1_541543"/>
<reference evidence="1 2" key="2">
    <citation type="submission" date="2017-10" db="EMBL/GenBank/DDBJ databases">
        <title>Genome analyses suggest a sexual origin of heterokaryosis in a supposedly ancient asexual fungus.</title>
        <authorList>
            <person name="Corradi N."/>
            <person name="Sedzielewska K."/>
            <person name="Noel J."/>
            <person name="Charron P."/>
            <person name="Farinelli L."/>
            <person name="Marton T."/>
            <person name="Kruger M."/>
            <person name="Pelin A."/>
            <person name="Brachmann A."/>
            <person name="Corradi N."/>
        </authorList>
    </citation>
    <scope>NUCLEOTIDE SEQUENCE [LARGE SCALE GENOMIC DNA]</scope>
    <source>
        <strain evidence="1 2">A1</strain>
    </source>
</reference>
<gene>
    <name evidence="1" type="ORF">RhiirA1_541543</name>
</gene>
<dbReference type="OrthoDB" id="2414177at2759"/>